<dbReference type="RefSeq" id="WP_386416955.1">
    <property type="nucleotide sequence ID" value="NZ_JBHSZO010000032.1"/>
</dbReference>
<gene>
    <name evidence="3" type="ORF">ACFQLX_19565</name>
</gene>
<comment type="caution">
    <text evidence="3">The sequence shown here is derived from an EMBL/GenBank/DDBJ whole genome shotgun (WGS) entry which is preliminary data.</text>
</comment>
<organism evidence="3 4">
    <name type="scientific">Streptomyces polyrhachis</name>
    <dbReference type="NCBI Taxonomy" id="1282885"/>
    <lineage>
        <taxon>Bacteria</taxon>
        <taxon>Bacillati</taxon>
        <taxon>Actinomycetota</taxon>
        <taxon>Actinomycetes</taxon>
        <taxon>Kitasatosporales</taxon>
        <taxon>Streptomycetaceae</taxon>
        <taxon>Streptomyces</taxon>
    </lineage>
</organism>
<evidence type="ECO:0000313" key="4">
    <source>
        <dbReference type="Proteomes" id="UP001596413"/>
    </source>
</evidence>
<feature type="compositionally biased region" description="Low complexity" evidence="1">
    <location>
        <begin position="86"/>
        <end position="102"/>
    </location>
</feature>
<keyword evidence="2" id="KW-0472">Membrane</keyword>
<dbReference type="EMBL" id="JBHSZO010000032">
    <property type="protein sequence ID" value="MFC7220345.1"/>
    <property type="molecule type" value="Genomic_DNA"/>
</dbReference>
<sequence length="273" mass="27881">MVRMYEGYGERGAADVGELDRAAFVRAELARTVDELEWPPDLVPAAVAQGRRRRVRTRAGVAAGVAVVVAAGWLALPGWPAPAPRALDAAGPSRAAAPAPDGEWLRMGDAERGRLRAFKREAADVLDRRLPAAVGAVAPDAGTADTYTGRSGAHTFPVAFSVRPDPRGGRLPCASAPAKGLVCERAVLAGGVAAAVRTGSMNSGADSGVSVVFRYGGSLVRLAVAPDAAAGRAAPLTGAELTAVASDPALLDLVREADGRPVLAPVTEEVRGG</sequence>
<evidence type="ECO:0000256" key="2">
    <source>
        <dbReference type="SAM" id="Phobius"/>
    </source>
</evidence>
<feature type="region of interest" description="Disordered" evidence="1">
    <location>
        <begin position="86"/>
        <end position="105"/>
    </location>
</feature>
<name>A0ABW2GHS8_9ACTN</name>
<keyword evidence="2" id="KW-1133">Transmembrane helix</keyword>
<evidence type="ECO:0000256" key="1">
    <source>
        <dbReference type="SAM" id="MobiDB-lite"/>
    </source>
</evidence>
<reference evidence="4" key="1">
    <citation type="journal article" date="2019" name="Int. J. Syst. Evol. Microbiol.">
        <title>The Global Catalogue of Microorganisms (GCM) 10K type strain sequencing project: providing services to taxonomists for standard genome sequencing and annotation.</title>
        <authorList>
            <consortium name="The Broad Institute Genomics Platform"/>
            <consortium name="The Broad Institute Genome Sequencing Center for Infectious Disease"/>
            <person name="Wu L."/>
            <person name="Ma J."/>
        </authorList>
    </citation>
    <scope>NUCLEOTIDE SEQUENCE [LARGE SCALE GENOMIC DNA]</scope>
    <source>
        <strain evidence="4">CGMCC 1.13681</strain>
    </source>
</reference>
<protein>
    <submittedName>
        <fullName evidence="3">Uncharacterized protein</fullName>
    </submittedName>
</protein>
<keyword evidence="4" id="KW-1185">Reference proteome</keyword>
<keyword evidence="2" id="KW-0812">Transmembrane</keyword>
<dbReference type="Proteomes" id="UP001596413">
    <property type="component" value="Unassembled WGS sequence"/>
</dbReference>
<feature type="transmembrane region" description="Helical" evidence="2">
    <location>
        <begin position="59"/>
        <end position="79"/>
    </location>
</feature>
<evidence type="ECO:0000313" key="3">
    <source>
        <dbReference type="EMBL" id="MFC7220345.1"/>
    </source>
</evidence>
<accession>A0ABW2GHS8</accession>
<proteinExistence type="predicted"/>